<dbReference type="InterPro" id="IPR039428">
    <property type="entry name" value="NUOK/Mnh_C1-like"/>
</dbReference>
<sequence>MTTDLVYHVAGAGLTGLALWRLATCRDALRRIMALNVLAIGIAMVLLASGFDAATGRTDPVPQAFALTGIVVLVSVTAALLALAERIGGRSND</sequence>
<proteinExistence type="predicted"/>
<evidence type="ECO:0000256" key="2">
    <source>
        <dbReference type="ARBA" id="ARBA00022692"/>
    </source>
</evidence>
<keyword evidence="7" id="KW-1185">Reference proteome</keyword>
<dbReference type="OrthoDB" id="7868406at2"/>
<accession>A0A1X6Y778</accession>
<dbReference type="GO" id="GO:0016020">
    <property type="term" value="C:membrane"/>
    <property type="evidence" value="ECO:0007669"/>
    <property type="project" value="UniProtKB-SubCell"/>
</dbReference>
<keyword evidence="2 5" id="KW-0812">Transmembrane</keyword>
<dbReference type="Gene3D" id="1.10.287.3510">
    <property type="match status" value="1"/>
</dbReference>
<evidence type="ECO:0000313" key="6">
    <source>
        <dbReference type="EMBL" id="SLN12265.1"/>
    </source>
</evidence>
<keyword evidence="4 5" id="KW-0472">Membrane</keyword>
<reference evidence="6 7" key="1">
    <citation type="submission" date="2017-03" db="EMBL/GenBank/DDBJ databases">
        <authorList>
            <person name="Afonso C.L."/>
            <person name="Miller P.J."/>
            <person name="Scott M.A."/>
            <person name="Spackman E."/>
            <person name="Goraichik I."/>
            <person name="Dimitrov K.M."/>
            <person name="Suarez D.L."/>
            <person name="Swayne D.E."/>
        </authorList>
    </citation>
    <scope>NUCLEOTIDE SEQUENCE [LARGE SCALE GENOMIC DNA]</scope>
    <source>
        <strain evidence="6 7">CECT 8625</strain>
    </source>
</reference>
<keyword evidence="3 5" id="KW-1133">Transmembrane helix</keyword>
<evidence type="ECO:0000313" key="7">
    <source>
        <dbReference type="Proteomes" id="UP000193570"/>
    </source>
</evidence>
<evidence type="ECO:0000256" key="5">
    <source>
        <dbReference type="SAM" id="Phobius"/>
    </source>
</evidence>
<evidence type="ECO:0000256" key="4">
    <source>
        <dbReference type="ARBA" id="ARBA00023136"/>
    </source>
</evidence>
<dbReference type="AlphaFoldDB" id="A0A1X6Y778"/>
<name>A0A1X6Y778_9RHOB</name>
<evidence type="ECO:0000256" key="1">
    <source>
        <dbReference type="ARBA" id="ARBA00004141"/>
    </source>
</evidence>
<protein>
    <submittedName>
        <fullName evidence="6">Putative monovalent cation/H+ antiporter subunit C</fullName>
    </submittedName>
</protein>
<dbReference type="Pfam" id="PF00420">
    <property type="entry name" value="Oxidored_q2"/>
    <property type="match status" value="1"/>
</dbReference>
<feature type="transmembrane region" description="Helical" evidence="5">
    <location>
        <begin position="63"/>
        <end position="84"/>
    </location>
</feature>
<dbReference type="RefSeq" id="WP_085790097.1">
    <property type="nucleotide sequence ID" value="NZ_FWFK01000001.1"/>
</dbReference>
<feature type="transmembrane region" description="Helical" evidence="5">
    <location>
        <begin position="32"/>
        <end position="51"/>
    </location>
</feature>
<gene>
    <name evidence="6" type="ORF">ROJ8625_00321</name>
</gene>
<comment type="subcellular location">
    <subcellularLocation>
        <location evidence="1">Membrane</location>
        <topology evidence="1">Multi-pass membrane protein</topology>
    </subcellularLocation>
</comment>
<organism evidence="6 7">
    <name type="scientific">Roseivivax jejudonensis</name>
    <dbReference type="NCBI Taxonomy" id="1529041"/>
    <lineage>
        <taxon>Bacteria</taxon>
        <taxon>Pseudomonadati</taxon>
        <taxon>Pseudomonadota</taxon>
        <taxon>Alphaproteobacteria</taxon>
        <taxon>Rhodobacterales</taxon>
        <taxon>Roseobacteraceae</taxon>
        <taxon>Roseivivax</taxon>
    </lineage>
</organism>
<dbReference type="Proteomes" id="UP000193570">
    <property type="component" value="Unassembled WGS sequence"/>
</dbReference>
<dbReference type="EMBL" id="FWFK01000001">
    <property type="protein sequence ID" value="SLN12265.1"/>
    <property type="molecule type" value="Genomic_DNA"/>
</dbReference>
<evidence type="ECO:0000256" key="3">
    <source>
        <dbReference type="ARBA" id="ARBA00022989"/>
    </source>
</evidence>
<feature type="transmembrane region" description="Helical" evidence="5">
    <location>
        <begin position="6"/>
        <end position="23"/>
    </location>
</feature>